<protein>
    <submittedName>
        <fullName evidence="1">Uncharacterized protein</fullName>
    </submittedName>
</protein>
<keyword evidence="2" id="KW-1185">Reference proteome</keyword>
<reference evidence="1 2" key="1">
    <citation type="journal article" date="2019" name="Genome Biol. Evol.">
        <title>Insights into the evolution of the New World diploid cottons (Gossypium, subgenus Houzingenia) based on genome sequencing.</title>
        <authorList>
            <person name="Grover C.E."/>
            <person name="Arick M.A. 2nd"/>
            <person name="Thrash A."/>
            <person name="Conover J.L."/>
            <person name="Sanders W.S."/>
            <person name="Peterson D.G."/>
            <person name="Frelichowski J.E."/>
            <person name="Scheffler J.A."/>
            <person name="Scheffler B.E."/>
            <person name="Wendel J.F."/>
        </authorList>
    </citation>
    <scope>NUCLEOTIDE SEQUENCE [LARGE SCALE GENOMIC DNA]</scope>
    <source>
        <strain evidence="1">6</strain>
        <tissue evidence="1">Leaf</tissue>
    </source>
</reference>
<proteinExistence type="predicted"/>
<dbReference type="AlphaFoldDB" id="A0A7J9ISM1"/>
<evidence type="ECO:0000313" key="2">
    <source>
        <dbReference type="Proteomes" id="UP000593575"/>
    </source>
</evidence>
<comment type="caution">
    <text evidence="1">The sequence shown here is derived from an EMBL/GenBank/DDBJ whole genome shotgun (WGS) entry which is preliminary data.</text>
</comment>
<evidence type="ECO:0000313" key="1">
    <source>
        <dbReference type="EMBL" id="MBA0824604.1"/>
    </source>
</evidence>
<dbReference type="EMBL" id="JABFAE010000003">
    <property type="protein sequence ID" value="MBA0824604.1"/>
    <property type="molecule type" value="Genomic_DNA"/>
</dbReference>
<accession>A0A7J9ISM1</accession>
<sequence length="62" mass="7044">MRLRLQWMESPLLPAMNVLSRFADPATSMREERVTKLALSAKPDTNESKAVLGLKVMRKKMA</sequence>
<dbReference type="Proteomes" id="UP000593575">
    <property type="component" value="Unassembled WGS sequence"/>
</dbReference>
<organism evidence="1 2">
    <name type="scientific">Gossypium armourianum</name>
    <dbReference type="NCBI Taxonomy" id="34283"/>
    <lineage>
        <taxon>Eukaryota</taxon>
        <taxon>Viridiplantae</taxon>
        <taxon>Streptophyta</taxon>
        <taxon>Embryophyta</taxon>
        <taxon>Tracheophyta</taxon>
        <taxon>Spermatophyta</taxon>
        <taxon>Magnoliopsida</taxon>
        <taxon>eudicotyledons</taxon>
        <taxon>Gunneridae</taxon>
        <taxon>Pentapetalae</taxon>
        <taxon>rosids</taxon>
        <taxon>malvids</taxon>
        <taxon>Malvales</taxon>
        <taxon>Malvaceae</taxon>
        <taxon>Malvoideae</taxon>
        <taxon>Gossypium</taxon>
    </lineage>
</organism>
<gene>
    <name evidence="1" type="ORF">Goarm_021260</name>
</gene>
<name>A0A7J9ISM1_9ROSI</name>